<evidence type="ECO:0000256" key="1">
    <source>
        <dbReference type="ARBA" id="ARBA00005188"/>
    </source>
</evidence>
<comment type="caution">
    <text evidence="12">The sequence shown here is derived from an EMBL/GenBank/DDBJ whole genome shotgun (WGS) entry which is preliminary data.</text>
</comment>
<dbReference type="RefSeq" id="WP_380618560.1">
    <property type="nucleotide sequence ID" value="NZ_JBHSDK010000008.1"/>
</dbReference>
<evidence type="ECO:0000313" key="13">
    <source>
        <dbReference type="Proteomes" id="UP001595823"/>
    </source>
</evidence>
<feature type="binding site" evidence="7">
    <location>
        <position position="191"/>
    </location>
    <ligand>
        <name>L-glutamine</name>
        <dbReference type="ChEBI" id="CHEBI:58359"/>
    </ligand>
</feature>
<dbReference type="GO" id="GO:0003952">
    <property type="term" value="F:NAD+ synthase (glutamine-hydrolyzing) activity"/>
    <property type="evidence" value="ECO:0007669"/>
    <property type="project" value="UniProtKB-EC"/>
</dbReference>
<dbReference type="InterPro" id="IPR014445">
    <property type="entry name" value="Gln-dep_NAD_synthase"/>
</dbReference>
<accession>A0ABV8TV61</accession>
<dbReference type="HAMAP" id="MF_02090">
    <property type="entry name" value="NadE_glutamine_dep"/>
    <property type="match status" value="1"/>
</dbReference>
<dbReference type="InterPro" id="IPR003010">
    <property type="entry name" value="C-N_Hydrolase"/>
</dbReference>
<dbReference type="PANTHER" id="PTHR23090:SF9">
    <property type="entry name" value="GLUTAMINE-DEPENDENT NAD(+) SYNTHETASE"/>
    <property type="match status" value="1"/>
</dbReference>
<comment type="catalytic activity">
    <reaction evidence="7 8">
        <text>deamido-NAD(+) + L-glutamine + ATP + H2O = L-glutamate + AMP + diphosphate + NAD(+) + H(+)</text>
        <dbReference type="Rhea" id="RHEA:24384"/>
        <dbReference type="ChEBI" id="CHEBI:15377"/>
        <dbReference type="ChEBI" id="CHEBI:15378"/>
        <dbReference type="ChEBI" id="CHEBI:29985"/>
        <dbReference type="ChEBI" id="CHEBI:30616"/>
        <dbReference type="ChEBI" id="CHEBI:33019"/>
        <dbReference type="ChEBI" id="CHEBI:57540"/>
        <dbReference type="ChEBI" id="CHEBI:58359"/>
        <dbReference type="ChEBI" id="CHEBI:58437"/>
        <dbReference type="ChEBI" id="CHEBI:456215"/>
        <dbReference type="EC" id="6.3.5.1"/>
    </reaction>
</comment>
<reference evidence="13" key="1">
    <citation type="journal article" date="2019" name="Int. J. Syst. Evol. Microbiol.">
        <title>The Global Catalogue of Microorganisms (GCM) 10K type strain sequencing project: providing services to taxonomists for standard genome sequencing and annotation.</title>
        <authorList>
            <consortium name="The Broad Institute Genomics Platform"/>
            <consortium name="The Broad Institute Genome Sequencing Center for Infectious Disease"/>
            <person name="Wu L."/>
            <person name="Ma J."/>
        </authorList>
    </citation>
    <scope>NUCLEOTIDE SEQUENCE [LARGE SCALE GENOMIC DNA]</scope>
    <source>
        <strain evidence="13">IBRC-M 10908</strain>
    </source>
</reference>
<evidence type="ECO:0000256" key="8">
    <source>
        <dbReference type="PIRNR" id="PIRNR006630"/>
    </source>
</evidence>
<keyword evidence="6 7" id="KW-0520">NAD</keyword>
<dbReference type="EMBL" id="JBHSDK010000008">
    <property type="protein sequence ID" value="MFC4334651.1"/>
    <property type="molecule type" value="Genomic_DNA"/>
</dbReference>
<dbReference type="Gene3D" id="3.60.110.10">
    <property type="entry name" value="Carbon-nitrogen hydrolase"/>
    <property type="match status" value="1"/>
</dbReference>
<feature type="binding site" evidence="7">
    <location>
        <position position="557"/>
    </location>
    <ligand>
        <name>deamido-NAD(+)</name>
        <dbReference type="ChEBI" id="CHEBI:58437"/>
        <note>ligand shared between two neighboring subunits</note>
    </ligand>
</feature>
<dbReference type="SUPFAM" id="SSF56317">
    <property type="entry name" value="Carbon-nitrogen hydrolase"/>
    <property type="match status" value="1"/>
</dbReference>
<comment type="similarity">
    <text evidence="9">Belongs to the NAD synthetase family.</text>
</comment>
<dbReference type="CDD" id="cd00553">
    <property type="entry name" value="NAD_synthase"/>
    <property type="match status" value="1"/>
</dbReference>
<feature type="binding site" evidence="7">
    <location>
        <position position="197"/>
    </location>
    <ligand>
        <name>L-glutamine</name>
        <dbReference type="ChEBI" id="CHEBI:58359"/>
    </ligand>
</feature>
<dbReference type="InterPro" id="IPR036526">
    <property type="entry name" value="C-N_Hydrolase_sf"/>
</dbReference>
<dbReference type="NCBIfam" id="NF010588">
    <property type="entry name" value="PRK13981.1"/>
    <property type="match status" value="1"/>
</dbReference>
<keyword evidence="4 7" id="KW-0547">Nucleotide-binding</keyword>
<gene>
    <name evidence="7" type="primary">nadE</name>
    <name evidence="12" type="ORF">ACFPET_05510</name>
</gene>
<comment type="function">
    <text evidence="7">Catalyzes the ATP-dependent amidation of deamido-NAD to form NAD. Uses L-glutamine as a nitrogen source.</text>
</comment>
<dbReference type="InterPro" id="IPR003694">
    <property type="entry name" value="NAD_synthase"/>
</dbReference>
<dbReference type="Pfam" id="PF00795">
    <property type="entry name" value="CN_hydrolase"/>
    <property type="match status" value="1"/>
</dbReference>
<dbReference type="Pfam" id="PF02540">
    <property type="entry name" value="NAD_synthase"/>
    <property type="match status" value="1"/>
</dbReference>
<sequence length="586" mass="63233">MPTLRIALAQDNPTVGDLKGNAAQIRSSARRAFDAGADLLVTGELSLCGYPVEDLALRHTFIQQCKEDLLRLAADLEAEGLGPLPVTVGYLDADGPLGEVDHPTEGSRGIRNALALVHEGKVVFRYYKHHLPNYGVFDEDRYFVAGHNLDLARIGGVDIAFTICEDMWQQGVPFEAARQAGAGLVVSSNASPYERGKADERSRLLQRRAASTECPIAYLNVVGGQDELVFDGDSRIVDTEGGLVANGSRFAEDLVVADLDLKEAGEFGDLANLSAGTPMSVTRHDLSDAPRADKGALPPVELRPTLSPHQEVWEALRTGLADYVRKNGFKSVLFGLSGGIDSAVTAVLAADALGAEQVWSVAMPSQFSSQHSLDDAADLAERTGINHTVEPVQPIVDAVLSQLALSGLALENLQARTRGVLLMAMSNQHGHLVLAPGNKSEYAVGYSTLYGDSVGGFAPIKDVPKTLIFELAKWRNEHAERNGETAPIPENIISKPPSAELRPDQKDSDSLPDYDVLDRILDLYVDGDVGRADLVERGYDPDLVERVTGLVDGAEYKRRQTAPGTKISAKSFGRDRRLPITNRFRG</sequence>
<proteinExistence type="inferred from homology"/>
<keyword evidence="3 7" id="KW-0436">Ligase</keyword>
<evidence type="ECO:0000256" key="9">
    <source>
        <dbReference type="RuleBase" id="RU003811"/>
    </source>
</evidence>
<name>A0ABV8TV61_9ACTN</name>
<evidence type="ECO:0000313" key="12">
    <source>
        <dbReference type="EMBL" id="MFC4334651.1"/>
    </source>
</evidence>
<dbReference type="InterPro" id="IPR014729">
    <property type="entry name" value="Rossmann-like_a/b/a_fold"/>
</dbReference>
<dbReference type="Proteomes" id="UP001595823">
    <property type="component" value="Unassembled WGS sequence"/>
</dbReference>
<feature type="region of interest" description="Disordered" evidence="10">
    <location>
        <begin position="480"/>
        <end position="510"/>
    </location>
</feature>
<evidence type="ECO:0000256" key="4">
    <source>
        <dbReference type="ARBA" id="ARBA00022741"/>
    </source>
</evidence>
<comment type="pathway">
    <text evidence="1 7 8">Cofactor biosynthesis; NAD(+) biosynthesis; NAD(+) from deamido-NAD(+) (L-Gln route): step 1/1.</text>
</comment>
<keyword evidence="5 7" id="KW-0067">ATP-binding</keyword>
<feature type="binding site" evidence="7">
    <location>
        <position position="441"/>
    </location>
    <ligand>
        <name>deamido-NAD(+)</name>
        <dbReference type="ChEBI" id="CHEBI:58437"/>
        <note>ligand shared between two neighboring subunits</note>
    </ligand>
</feature>
<feature type="binding site" evidence="7">
    <location>
        <position position="134"/>
    </location>
    <ligand>
        <name>L-glutamine</name>
        <dbReference type="ChEBI" id="CHEBI:58359"/>
    </ligand>
</feature>
<feature type="binding site" evidence="7">
    <location>
        <position position="412"/>
    </location>
    <ligand>
        <name>deamido-NAD(+)</name>
        <dbReference type="ChEBI" id="CHEBI:58437"/>
        <note>ligand shared between two neighboring subunits</note>
    </ligand>
</feature>
<dbReference type="CDD" id="cd07570">
    <property type="entry name" value="GAT_Gln-NAD-synth"/>
    <property type="match status" value="1"/>
</dbReference>
<keyword evidence="13" id="KW-1185">Reference proteome</keyword>
<dbReference type="Gene3D" id="3.40.50.620">
    <property type="entry name" value="HUPs"/>
    <property type="match status" value="1"/>
</dbReference>
<organism evidence="12 13">
    <name type="scientific">Salininema proteolyticum</name>
    <dbReference type="NCBI Taxonomy" id="1607685"/>
    <lineage>
        <taxon>Bacteria</taxon>
        <taxon>Bacillati</taxon>
        <taxon>Actinomycetota</taxon>
        <taxon>Actinomycetes</taxon>
        <taxon>Glycomycetales</taxon>
        <taxon>Glycomycetaceae</taxon>
        <taxon>Salininema</taxon>
    </lineage>
</organism>
<dbReference type="PIRSF" id="PIRSF006630">
    <property type="entry name" value="NADS_GAT"/>
    <property type="match status" value="1"/>
</dbReference>
<feature type="compositionally biased region" description="Basic and acidic residues" evidence="10">
    <location>
        <begin position="283"/>
        <end position="294"/>
    </location>
</feature>
<feature type="active site" description="For glutaminase activity" evidence="7">
    <location>
        <position position="128"/>
    </location>
</feature>
<dbReference type="SUPFAM" id="SSF52402">
    <property type="entry name" value="Adenine nucleotide alpha hydrolases-like"/>
    <property type="match status" value="1"/>
</dbReference>
<feature type="region of interest" description="Disordered" evidence="10">
    <location>
        <begin position="283"/>
        <end position="303"/>
    </location>
</feature>
<evidence type="ECO:0000256" key="6">
    <source>
        <dbReference type="ARBA" id="ARBA00023027"/>
    </source>
</evidence>
<dbReference type="EC" id="6.3.5.1" evidence="7 8"/>
<feature type="active site" description="Proton acceptor; for glutaminase activity" evidence="7">
    <location>
        <position position="44"/>
    </location>
</feature>
<comment type="caution">
    <text evidence="7">Lacks conserved residue(s) required for the propagation of feature annotation.</text>
</comment>
<comment type="similarity">
    <text evidence="2 7 8">In the C-terminal section; belongs to the NAD synthetase family.</text>
</comment>
<dbReference type="InterPro" id="IPR022310">
    <property type="entry name" value="NAD/GMP_synthase"/>
</dbReference>
<evidence type="ECO:0000259" key="11">
    <source>
        <dbReference type="PROSITE" id="PS50263"/>
    </source>
</evidence>
<evidence type="ECO:0000256" key="3">
    <source>
        <dbReference type="ARBA" id="ARBA00022598"/>
    </source>
</evidence>
<dbReference type="NCBIfam" id="TIGR00552">
    <property type="entry name" value="nadE"/>
    <property type="match status" value="1"/>
</dbReference>
<feature type="domain" description="CN hydrolase" evidence="11">
    <location>
        <begin position="4"/>
        <end position="261"/>
    </location>
</feature>
<evidence type="ECO:0000256" key="5">
    <source>
        <dbReference type="ARBA" id="ARBA00022840"/>
    </source>
</evidence>
<evidence type="ECO:0000256" key="10">
    <source>
        <dbReference type="SAM" id="MobiDB-lite"/>
    </source>
</evidence>
<evidence type="ECO:0000256" key="2">
    <source>
        <dbReference type="ARBA" id="ARBA00007145"/>
    </source>
</evidence>
<dbReference type="PANTHER" id="PTHR23090">
    <property type="entry name" value="NH 3 /GLUTAMINE-DEPENDENT NAD + SYNTHETASE"/>
    <property type="match status" value="1"/>
</dbReference>
<protein>
    <recommendedName>
        <fullName evidence="7 8">Glutamine-dependent NAD(+) synthetase</fullName>
        <ecNumber evidence="7 8">6.3.5.1</ecNumber>
    </recommendedName>
    <alternativeName>
        <fullName evidence="7 8">NAD(+) synthase [glutamine-hydrolyzing]</fullName>
    </alternativeName>
</protein>
<evidence type="ECO:0000256" key="7">
    <source>
        <dbReference type="HAMAP-Rule" id="MF_02090"/>
    </source>
</evidence>
<dbReference type="PROSITE" id="PS50263">
    <property type="entry name" value="CN_HYDROLASE"/>
    <property type="match status" value="1"/>
</dbReference>
<feature type="active site" description="Nucleophile; for glutaminase activity" evidence="7">
    <location>
        <position position="164"/>
    </location>
</feature>
<feature type="binding site" evidence="7">
    <location>
        <begin position="335"/>
        <end position="342"/>
    </location>
    <ligand>
        <name>ATP</name>
        <dbReference type="ChEBI" id="CHEBI:30616"/>
    </ligand>
</feature>